<feature type="transmembrane region" description="Helical" evidence="2">
    <location>
        <begin position="43"/>
        <end position="65"/>
    </location>
</feature>
<keyword evidence="4" id="KW-1185">Reference proteome</keyword>
<keyword evidence="2" id="KW-0812">Transmembrane</keyword>
<evidence type="ECO:0000313" key="3">
    <source>
        <dbReference type="EMBL" id="QFU98671.1"/>
    </source>
</evidence>
<gene>
    <name evidence="3" type="ORF">KDY119_02190</name>
</gene>
<dbReference type="KEGG" id="lxl:KDY119_02190"/>
<feature type="compositionally biased region" description="Pro residues" evidence="1">
    <location>
        <begin position="77"/>
        <end position="96"/>
    </location>
</feature>
<keyword evidence="2" id="KW-0472">Membrane</keyword>
<accession>A0A5P9QB40</accession>
<dbReference type="EMBL" id="CP045529">
    <property type="protein sequence ID" value="QFU98671.1"/>
    <property type="molecule type" value="Genomic_DNA"/>
</dbReference>
<sequence length="459" mass="47468">MTASGPDPADELRARAEAAVPPMSLDPAVVLAHGRRRVRRRTVTAGVSGVLACAAVLAVVAGGVVRDSPTPHGAVAAPPPTATGTPTPSPTNAPTPRPLAPGVVAAAGRLSADELGQVDLGAWEGVPVWWADGELHVQADSDDAVSASRSTDDARVELVAPGPARRGVYAWGTSPRDDPGAAPYLWTTARPTGSPGEGPLVVRVPTFTVAGGAGSGPQWAAGLFGIDVDVSDTRQIGVVFRSEDGTLSTPDCPDLAARTCMDPLPPSVANALTTLTGSAAAPSSGTGNGHTTLDAQDRELRERARRLMASMADAIDDGGESKDDPGVGASWTTLDHRLDTLVTDAETQGFSRGDDGARVVELGFFTYPDFLHGRSAEWVGWLDGERVTVSLEGESGRLRYVGPGAGGGRVDVLLPSDGARLVDVVAHAYDECLVGSVLGFTDTKGRDHHLDLLTRTWLD</sequence>
<protein>
    <submittedName>
        <fullName evidence="3">Uncharacterized protein</fullName>
    </submittedName>
</protein>
<organism evidence="3 4">
    <name type="scientific">Luteimicrobium xylanilyticum</name>
    <dbReference type="NCBI Taxonomy" id="1133546"/>
    <lineage>
        <taxon>Bacteria</taxon>
        <taxon>Bacillati</taxon>
        <taxon>Actinomycetota</taxon>
        <taxon>Actinomycetes</taxon>
        <taxon>Micrococcales</taxon>
        <taxon>Luteimicrobium</taxon>
    </lineage>
</organism>
<evidence type="ECO:0000313" key="4">
    <source>
        <dbReference type="Proteomes" id="UP000326702"/>
    </source>
</evidence>
<dbReference type="RefSeq" id="WP_153022297.1">
    <property type="nucleotide sequence ID" value="NZ_BAABIH010000017.1"/>
</dbReference>
<feature type="region of interest" description="Disordered" evidence="1">
    <location>
        <begin position="70"/>
        <end position="96"/>
    </location>
</feature>
<name>A0A5P9QB40_9MICO</name>
<evidence type="ECO:0000256" key="2">
    <source>
        <dbReference type="SAM" id="Phobius"/>
    </source>
</evidence>
<proteinExistence type="predicted"/>
<dbReference type="Proteomes" id="UP000326702">
    <property type="component" value="Chromosome"/>
</dbReference>
<reference evidence="3 4" key="1">
    <citation type="submission" date="2019-10" db="EMBL/GenBank/DDBJ databases">
        <title>Genome sequence of Luteimicrobium xylanilyticum HY-24.</title>
        <authorList>
            <person name="Kim D.Y."/>
            <person name="Park H.-Y."/>
        </authorList>
    </citation>
    <scope>NUCLEOTIDE SEQUENCE [LARGE SCALE GENOMIC DNA]</scope>
    <source>
        <strain evidence="3 4">HY-24</strain>
    </source>
</reference>
<dbReference type="AlphaFoldDB" id="A0A5P9QB40"/>
<keyword evidence="2" id="KW-1133">Transmembrane helix</keyword>
<evidence type="ECO:0000256" key="1">
    <source>
        <dbReference type="SAM" id="MobiDB-lite"/>
    </source>
</evidence>